<dbReference type="RefSeq" id="XP_009829008.1">
    <property type="nucleotide sequence ID" value="XM_009830706.1"/>
</dbReference>
<dbReference type="EMBL" id="KI913124">
    <property type="protein sequence ID" value="ETV81150.1"/>
    <property type="molecule type" value="Genomic_DNA"/>
</dbReference>
<organism evidence="1">
    <name type="scientific">Aphanomyces astaci</name>
    <name type="common">Crayfish plague agent</name>
    <dbReference type="NCBI Taxonomy" id="112090"/>
    <lineage>
        <taxon>Eukaryota</taxon>
        <taxon>Sar</taxon>
        <taxon>Stramenopiles</taxon>
        <taxon>Oomycota</taxon>
        <taxon>Saprolegniomycetes</taxon>
        <taxon>Saprolegniales</taxon>
        <taxon>Verrucalvaceae</taxon>
        <taxon>Aphanomyces</taxon>
    </lineage>
</organism>
<dbReference type="GeneID" id="20807735"/>
<dbReference type="AlphaFoldDB" id="W4GN82"/>
<dbReference type="PROSITE" id="PS51257">
    <property type="entry name" value="PROKAR_LIPOPROTEIN"/>
    <property type="match status" value="1"/>
</dbReference>
<gene>
    <name evidence="1" type="ORF">H257_05739</name>
</gene>
<name>W4GN82_APHAT</name>
<dbReference type="OrthoDB" id="120727at2759"/>
<accession>W4GN82</accession>
<protein>
    <submittedName>
        <fullName evidence="1">Uncharacterized protein</fullName>
    </submittedName>
</protein>
<dbReference type="VEuPathDB" id="FungiDB:H257_05739"/>
<reference evidence="1" key="1">
    <citation type="submission" date="2013-12" db="EMBL/GenBank/DDBJ databases">
        <title>The Genome Sequence of Aphanomyces astaci APO3.</title>
        <authorList>
            <consortium name="The Broad Institute Genomics Platform"/>
            <person name="Russ C."/>
            <person name="Tyler B."/>
            <person name="van West P."/>
            <person name="Dieguez-Uribeondo J."/>
            <person name="Young S.K."/>
            <person name="Zeng Q."/>
            <person name="Gargeya S."/>
            <person name="Fitzgerald M."/>
            <person name="Abouelleil A."/>
            <person name="Alvarado L."/>
            <person name="Chapman S.B."/>
            <person name="Gainer-Dewar J."/>
            <person name="Goldberg J."/>
            <person name="Griggs A."/>
            <person name="Gujja S."/>
            <person name="Hansen M."/>
            <person name="Howarth C."/>
            <person name="Imamovic A."/>
            <person name="Ireland A."/>
            <person name="Larimer J."/>
            <person name="McCowan C."/>
            <person name="Murphy C."/>
            <person name="Pearson M."/>
            <person name="Poon T.W."/>
            <person name="Priest M."/>
            <person name="Roberts A."/>
            <person name="Saif S."/>
            <person name="Shea T."/>
            <person name="Sykes S."/>
            <person name="Wortman J."/>
            <person name="Nusbaum C."/>
            <person name="Birren B."/>
        </authorList>
    </citation>
    <scope>NUCLEOTIDE SEQUENCE [LARGE SCALE GENOMIC DNA]</scope>
    <source>
        <strain evidence="1">APO3</strain>
    </source>
</reference>
<evidence type="ECO:0000313" key="1">
    <source>
        <dbReference type="EMBL" id="ETV81150.1"/>
    </source>
</evidence>
<proteinExistence type="predicted"/>
<sequence length="328" mass="35145">MRSDAAADTVGASPVGLTSCPTVEVHPKDIVVVKTVSRNSYHHPTIQEVDERLRSGVGSMGTFNFVVDTGDTSGAIWLPQQREDDAAAVVLAGQDALVYGDTVELFGTVPSIGGGWEELPVGFLPLGVTGLVKPSTSDEQVLALLKHHTSSRPISPARFVVLPPPGESAIILGKTPVPFHEPVVLMTLVDSDMDNSTPPPVALNNKLTAGVNNLIGKRPRSLTGVSTKGELHVAFERPDAAPSRPISALHEYCPQQPALLSLLRRVTLRIVTTNRVRHTYDGQAIGHCPRTGVLVCGHKKTMFEFTHKLHPAAVTFCIAKVKMMTSSR</sequence>